<dbReference type="Pfam" id="PF01081">
    <property type="entry name" value="Aldolase"/>
    <property type="match status" value="1"/>
</dbReference>
<name>A0A1G8WHB5_9BACI</name>
<keyword evidence="7" id="KW-1185">Reference proteome</keyword>
<dbReference type="AlphaFoldDB" id="A0A1G8WHB5"/>
<evidence type="ECO:0000313" key="6">
    <source>
        <dbReference type="EMBL" id="SDJ77556.1"/>
    </source>
</evidence>
<comment type="similarity">
    <text evidence="2">Belongs to the KHG/KDPG aldolase family.</text>
</comment>
<comment type="pathway">
    <text evidence="1">Carbohydrate acid metabolism.</text>
</comment>
<comment type="subunit">
    <text evidence="3">Homotrimer.</text>
</comment>
<dbReference type="NCBIfam" id="TIGR01182">
    <property type="entry name" value="eda"/>
    <property type="match status" value="1"/>
</dbReference>
<keyword evidence="4" id="KW-0456">Lyase</keyword>
<dbReference type="SUPFAM" id="SSF51569">
    <property type="entry name" value="Aldolase"/>
    <property type="match status" value="1"/>
</dbReference>
<evidence type="ECO:0000256" key="1">
    <source>
        <dbReference type="ARBA" id="ARBA00004761"/>
    </source>
</evidence>
<dbReference type="PANTHER" id="PTHR30246:SF1">
    <property type="entry name" value="2-DEHYDRO-3-DEOXY-6-PHOSPHOGALACTONATE ALDOLASE-RELATED"/>
    <property type="match status" value="1"/>
</dbReference>
<dbReference type="RefSeq" id="WP_093211265.1">
    <property type="nucleotide sequence ID" value="NZ_FNFL01000001.1"/>
</dbReference>
<dbReference type="PANTHER" id="PTHR30246">
    <property type="entry name" value="2-KETO-3-DEOXY-6-PHOSPHOGLUCONATE ALDOLASE"/>
    <property type="match status" value="1"/>
</dbReference>
<proteinExistence type="inferred from homology"/>
<evidence type="ECO:0000256" key="3">
    <source>
        <dbReference type="ARBA" id="ARBA00011233"/>
    </source>
</evidence>
<evidence type="ECO:0000256" key="5">
    <source>
        <dbReference type="ARBA" id="ARBA00023277"/>
    </source>
</evidence>
<sequence>MEKAAIIDRLVCNGVIAVIRKVAEDKVEAVAESLINGGVNVLEITIDVENANTIIKRLSDRFSGRAVIGAGTVLDAKSASRAIDSGAQFIVSPLLDGEVIEMTKKYGKVSIPGIMTPTEAIAAVKQGADIVKVFPASAVGASFIKNVKGPLPHLKVIPTGGINVENAGDYIRAGAIAVGAGGNLVDNKAIAAGEFKKIEAAAAKYVEAVKQARQA</sequence>
<gene>
    <name evidence="6" type="ORF">SAMN05216243_0799</name>
</gene>
<keyword evidence="5" id="KW-0119">Carbohydrate metabolism</keyword>
<dbReference type="Gene3D" id="3.20.20.70">
    <property type="entry name" value="Aldolase class I"/>
    <property type="match status" value="1"/>
</dbReference>
<reference evidence="6 7" key="1">
    <citation type="submission" date="2016-10" db="EMBL/GenBank/DDBJ databases">
        <authorList>
            <person name="de Groot N.N."/>
        </authorList>
    </citation>
    <scope>NUCLEOTIDE SEQUENCE [LARGE SCALE GENOMIC DNA]</scope>
    <source>
        <strain evidence="6 7">CGMCC 1.6502</strain>
    </source>
</reference>
<dbReference type="OrthoDB" id="9802667at2"/>
<dbReference type="CDD" id="cd00452">
    <property type="entry name" value="KDPG_aldolase"/>
    <property type="match status" value="1"/>
</dbReference>
<dbReference type="InterPro" id="IPR000887">
    <property type="entry name" value="Aldlse_KDPG_KHG"/>
</dbReference>
<dbReference type="GO" id="GO:0016829">
    <property type="term" value="F:lyase activity"/>
    <property type="evidence" value="ECO:0007669"/>
    <property type="project" value="UniProtKB-KW"/>
</dbReference>
<evidence type="ECO:0000313" key="7">
    <source>
        <dbReference type="Proteomes" id="UP000198694"/>
    </source>
</evidence>
<accession>A0A1G8WHB5</accession>
<dbReference type="EMBL" id="FNFL01000001">
    <property type="protein sequence ID" value="SDJ77556.1"/>
    <property type="molecule type" value="Genomic_DNA"/>
</dbReference>
<evidence type="ECO:0000256" key="4">
    <source>
        <dbReference type="ARBA" id="ARBA00023239"/>
    </source>
</evidence>
<dbReference type="InterPro" id="IPR013785">
    <property type="entry name" value="Aldolase_TIM"/>
</dbReference>
<dbReference type="STRING" id="407036.SAMN05216243_0799"/>
<protein>
    <submittedName>
        <fullName evidence="6">2-dehydro-3-deoxyphosphogluconate aldolase / (4S)-4-hydroxy-2-oxoglutarate aldolase</fullName>
    </submittedName>
</protein>
<organism evidence="6 7">
    <name type="scientific">Sediminibacillus albus</name>
    <dbReference type="NCBI Taxonomy" id="407036"/>
    <lineage>
        <taxon>Bacteria</taxon>
        <taxon>Bacillati</taxon>
        <taxon>Bacillota</taxon>
        <taxon>Bacilli</taxon>
        <taxon>Bacillales</taxon>
        <taxon>Bacillaceae</taxon>
        <taxon>Sediminibacillus</taxon>
    </lineage>
</organism>
<dbReference type="Proteomes" id="UP000198694">
    <property type="component" value="Unassembled WGS sequence"/>
</dbReference>
<evidence type="ECO:0000256" key="2">
    <source>
        <dbReference type="ARBA" id="ARBA00006906"/>
    </source>
</evidence>